<keyword evidence="5 8" id="KW-0645">Protease</keyword>
<keyword evidence="7 8" id="KW-0378">Hydrolase</keyword>
<organism evidence="11 12">
    <name type="scientific">Methanothermococcus okinawensis (strain DSM 14208 / JCM 11175 / IH1)</name>
    <dbReference type="NCBI Taxonomy" id="647113"/>
    <lineage>
        <taxon>Archaea</taxon>
        <taxon>Methanobacteriati</taxon>
        <taxon>Methanobacteriota</taxon>
        <taxon>Methanomada group</taxon>
        <taxon>Methanococci</taxon>
        <taxon>Methanococcales</taxon>
        <taxon>Methanococcaceae</taxon>
        <taxon>Methanothermococcus</taxon>
    </lineage>
</organism>
<feature type="binding site" evidence="8">
    <location>
        <position position="111"/>
    </location>
    <ligand>
        <name>a divalent metal cation</name>
        <dbReference type="ChEBI" id="CHEBI:60240"/>
        <label>2</label>
        <note>catalytic</note>
    </ligand>
</feature>
<protein>
    <recommendedName>
        <fullName evidence="8 9">Methionine aminopeptidase</fullName>
        <shortName evidence="8">MAP</shortName>
        <shortName evidence="8">MetAP</shortName>
        <ecNumber evidence="8 9">3.4.11.18</ecNumber>
    </recommendedName>
    <alternativeName>
        <fullName evidence="8">Peptidase M</fullName>
    </alternativeName>
</protein>
<evidence type="ECO:0000256" key="4">
    <source>
        <dbReference type="ARBA" id="ARBA00022438"/>
    </source>
</evidence>
<evidence type="ECO:0000256" key="2">
    <source>
        <dbReference type="ARBA" id="ARBA00001936"/>
    </source>
</evidence>
<feature type="binding site" evidence="8">
    <location>
        <position position="179"/>
    </location>
    <ligand>
        <name>substrate</name>
    </ligand>
</feature>
<evidence type="ECO:0000256" key="7">
    <source>
        <dbReference type="ARBA" id="ARBA00022801"/>
    </source>
</evidence>
<dbReference type="GO" id="GO:0070006">
    <property type="term" value="F:metalloaminopeptidase activity"/>
    <property type="evidence" value="ECO:0007669"/>
    <property type="project" value="UniProtKB-UniRule"/>
</dbReference>
<dbReference type="Gene3D" id="3.90.230.10">
    <property type="entry name" value="Creatinase/methionine aminopeptidase superfamily"/>
    <property type="match status" value="1"/>
</dbReference>
<feature type="domain" description="Peptidase M24" evidence="10">
    <location>
        <begin position="23"/>
        <end position="301"/>
    </location>
</feature>
<dbReference type="HAMAP" id="MF_01975">
    <property type="entry name" value="MetAP_2_arc"/>
    <property type="match status" value="1"/>
</dbReference>
<dbReference type="PANTHER" id="PTHR45777:SF2">
    <property type="entry name" value="METHIONINE AMINOPEPTIDASE 2"/>
    <property type="match status" value="1"/>
</dbReference>
<evidence type="ECO:0000256" key="8">
    <source>
        <dbReference type="HAMAP-Rule" id="MF_01975"/>
    </source>
</evidence>
<dbReference type="Gene3D" id="1.10.10.10">
    <property type="entry name" value="Winged helix-like DNA-binding domain superfamily/Winged helix DNA-binding domain"/>
    <property type="match status" value="1"/>
</dbReference>
<dbReference type="RefSeq" id="WP_013867217.1">
    <property type="nucleotide sequence ID" value="NC_015636.1"/>
</dbReference>
<dbReference type="KEGG" id="mok:Metok_1063"/>
<comment type="cofactor">
    <cofactor evidence="2">
        <name>Mn(2+)</name>
        <dbReference type="ChEBI" id="CHEBI:29035"/>
    </cofactor>
</comment>
<feature type="binding site" evidence="8">
    <location>
        <position position="100"/>
    </location>
    <ligand>
        <name>a divalent metal cation</name>
        <dbReference type="ChEBI" id="CHEBI:60240"/>
        <label>1</label>
    </ligand>
</feature>
<feature type="binding site" evidence="8">
    <location>
        <position position="204"/>
    </location>
    <ligand>
        <name>a divalent metal cation</name>
        <dbReference type="ChEBI" id="CHEBI:60240"/>
        <label>2</label>
        <note>catalytic</note>
    </ligand>
</feature>
<dbReference type="InterPro" id="IPR036388">
    <property type="entry name" value="WH-like_DNA-bd_sf"/>
</dbReference>
<dbReference type="Proteomes" id="UP000009296">
    <property type="component" value="Chromosome"/>
</dbReference>
<dbReference type="InterPro" id="IPR050247">
    <property type="entry name" value="Met_Aminopeptidase_Type2"/>
</dbReference>
<feature type="binding site" evidence="8">
    <location>
        <position position="295"/>
    </location>
    <ligand>
        <name>a divalent metal cation</name>
        <dbReference type="ChEBI" id="CHEBI:60240"/>
        <label>2</label>
        <note>catalytic</note>
    </ligand>
</feature>
<dbReference type="InterPro" id="IPR036390">
    <property type="entry name" value="WH_DNA-bd_sf"/>
</dbReference>
<dbReference type="PANTHER" id="PTHR45777">
    <property type="entry name" value="METHIONINE AMINOPEPTIDASE 2"/>
    <property type="match status" value="1"/>
</dbReference>
<evidence type="ECO:0000259" key="10">
    <source>
        <dbReference type="Pfam" id="PF00557"/>
    </source>
</evidence>
<comment type="similarity">
    <text evidence="8">Belongs to the peptidase M24A family. Methionine aminopeptidase archaeal type 2 subfamily.</text>
</comment>
<dbReference type="Pfam" id="PF00557">
    <property type="entry name" value="Peptidase_M24"/>
    <property type="match status" value="1"/>
</dbReference>
<dbReference type="InterPro" id="IPR002468">
    <property type="entry name" value="Pept_M24A_MAP2"/>
</dbReference>
<feature type="binding site" evidence="8">
    <location>
        <position position="111"/>
    </location>
    <ligand>
        <name>a divalent metal cation</name>
        <dbReference type="ChEBI" id="CHEBI:60240"/>
        <label>1</label>
    </ligand>
</feature>
<dbReference type="InterPro" id="IPR000994">
    <property type="entry name" value="Pept_M24"/>
</dbReference>
<dbReference type="AlphaFoldDB" id="F8ANH9"/>
<sequence length="311" mass="34821">MDKNINNNADEDSLNEESEMVKKLMKAGEIHAEVIEEAEKLIKPGAKLYDVAEYVENRTRELGGEVAFPCNISINDIAAHYTPVYKDEKTFSENDVVKLDIGVHVDGYIADGARTIDLSCSYNDLKKASEDALYTVIKEIVPPMNIGDMGAIIQEVIESYGYKPVSNLSGHVMEQYVLHSGISIPNVKEKSKDYIDVGDIVAIEPFATDGYGEVMDGNEKYIFKYIKSRPVRLPSARKILKIIEKKYPYLPFAGRWLATEDSKYKIALRTLMSSGCLYGYSTLIEKNHGMVSQTEHTVLITENGAKITTKR</sequence>
<dbReference type="GeneID" id="10773219"/>
<dbReference type="PROSITE" id="PS01202">
    <property type="entry name" value="MAP_2"/>
    <property type="match status" value="1"/>
</dbReference>
<dbReference type="PRINTS" id="PR00599">
    <property type="entry name" value="MAPEPTIDASE"/>
</dbReference>
<reference evidence="11" key="1">
    <citation type="submission" date="2011-05" db="EMBL/GenBank/DDBJ databases">
        <title>Complete sequence of chromosome of Methanothermococcus okinawensis IH1.</title>
        <authorList>
            <consortium name="US DOE Joint Genome Institute"/>
            <person name="Lucas S."/>
            <person name="Han J."/>
            <person name="Lapidus A."/>
            <person name="Cheng J.-F."/>
            <person name="Goodwin L."/>
            <person name="Pitluck S."/>
            <person name="Peters L."/>
            <person name="Mikhailova N."/>
            <person name="Held B."/>
            <person name="Han C."/>
            <person name="Tapia R."/>
            <person name="Land M."/>
            <person name="Hauser L."/>
            <person name="Kyrpides N."/>
            <person name="Ivanova N."/>
            <person name="Pagani I."/>
            <person name="Sieprawska-Lupa M."/>
            <person name="Takai K."/>
            <person name="Miyazaki J."/>
            <person name="Whitman W."/>
            <person name="Woyke T."/>
        </authorList>
    </citation>
    <scope>NUCLEOTIDE SEQUENCE</scope>
    <source>
        <strain evidence="11">IH1</strain>
    </source>
</reference>
<keyword evidence="4 8" id="KW-0031">Aminopeptidase</keyword>
<dbReference type="EC" id="3.4.11.18" evidence="8 9"/>
<dbReference type="CDD" id="cd01088">
    <property type="entry name" value="MetAP2"/>
    <property type="match status" value="1"/>
</dbReference>
<comment type="cofactor">
    <cofactor evidence="3">
        <name>Fe(2+)</name>
        <dbReference type="ChEBI" id="CHEBI:29033"/>
    </cofactor>
</comment>
<dbReference type="GO" id="GO:0005737">
    <property type="term" value="C:cytoplasm"/>
    <property type="evidence" value="ECO:0007669"/>
    <property type="project" value="TreeGrafter"/>
</dbReference>
<dbReference type="SUPFAM" id="SSF55920">
    <property type="entry name" value="Creatinase/aminopeptidase"/>
    <property type="match status" value="1"/>
</dbReference>
<dbReference type="InterPro" id="IPR028595">
    <property type="entry name" value="MetAP_archaeal"/>
</dbReference>
<feature type="binding site" evidence="8">
    <location>
        <position position="295"/>
    </location>
    <ligand>
        <name>a divalent metal cation</name>
        <dbReference type="ChEBI" id="CHEBI:60240"/>
        <label>1</label>
    </ligand>
</feature>
<keyword evidence="6 8" id="KW-0479">Metal-binding</keyword>
<accession>F8ANH9</accession>
<gene>
    <name evidence="8" type="primary">map</name>
    <name evidence="11" type="ordered locus">Metok_1063</name>
</gene>
<feature type="binding site" evidence="8">
    <location>
        <position position="80"/>
    </location>
    <ligand>
        <name>substrate</name>
    </ligand>
</feature>
<keyword evidence="12" id="KW-1185">Reference proteome</keyword>
<evidence type="ECO:0000256" key="1">
    <source>
        <dbReference type="ARBA" id="ARBA00000294"/>
    </source>
</evidence>
<dbReference type="OrthoDB" id="372008at2157"/>
<feature type="binding site" evidence="8">
    <location>
        <position position="171"/>
    </location>
    <ligand>
        <name>a divalent metal cation</name>
        <dbReference type="ChEBI" id="CHEBI:60240"/>
        <label>2</label>
        <note>catalytic</note>
    </ligand>
</feature>
<dbReference type="InterPro" id="IPR018349">
    <property type="entry name" value="Pept_M24A_MAP2_BS"/>
</dbReference>
<evidence type="ECO:0000256" key="6">
    <source>
        <dbReference type="ARBA" id="ARBA00022723"/>
    </source>
</evidence>
<dbReference type="SUPFAM" id="SSF46785">
    <property type="entry name" value="Winged helix' DNA-binding domain"/>
    <property type="match status" value="1"/>
</dbReference>
<dbReference type="STRING" id="647113.Metok_1063"/>
<comment type="cofactor">
    <cofactor evidence="8">
        <name>Co(2+)</name>
        <dbReference type="ChEBI" id="CHEBI:48828"/>
    </cofactor>
    <cofactor evidence="8">
        <name>Zn(2+)</name>
        <dbReference type="ChEBI" id="CHEBI:29105"/>
    </cofactor>
    <cofactor evidence="8">
        <name>Mn(2+)</name>
        <dbReference type="ChEBI" id="CHEBI:29035"/>
    </cofactor>
    <cofactor evidence="8">
        <name>Fe(2+)</name>
        <dbReference type="ChEBI" id="CHEBI:29033"/>
    </cofactor>
    <text evidence="8">Binds 2 divalent metal cations per subunit. Has a high-affinity and a low affinity metal-binding site. The true nature of the physiological cofactor is under debate. The enzyme is active with cobalt, zinc, manganese or divalent iron ions. Most likely, methionine aminopeptidases function as mononuclear Fe(2+)-metalloproteases under physiological conditions, and the catalytically relevant metal-binding site has been assigned to the histidine-containing high-affinity site.</text>
</comment>
<proteinExistence type="inferred from homology"/>
<dbReference type="GO" id="GO:0006508">
    <property type="term" value="P:proteolysis"/>
    <property type="evidence" value="ECO:0007669"/>
    <property type="project" value="UniProtKB-KW"/>
</dbReference>
<comment type="function">
    <text evidence="8 9">Removes the N-terminal methionine from nascent proteins. The N-terminal methionine is often cleaved when the second residue in the primary sequence is small and uncharged (Met-Ala-, Cys, Gly, Pro, Ser, Thr, or Val).</text>
</comment>
<dbReference type="NCBIfam" id="TIGR00501">
    <property type="entry name" value="met_pdase_II"/>
    <property type="match status" value="1"/>
</dbReference>
<dbReference type="GO" id="GO:0046872">
    <property type="term" value="F:metal ion binding"/>
    <property type="evidence" value="ECO:0007669"/>
    <property type="project" value="UniProtKB-UniRule"/>
</dbReference>
<dbReference type="GO" id="GO:0004239">
    <property type="term" value="F:initiator methionyl aminopeptidase activity"/>
    <property type="evidence" value="ECO:0007669"/>
    <property type="project" value="UniProtKB-UniRule"/>
</dbReference>
<evidence type="ECO:0000256" key="5">
    <source>
        <dbReference type="ARBA" id="ARBA00022670"/>
    </source>
</evidence>
<comment type="subunit">
    <text evidence="8">Monomer.</text>
</comment>
<comment type="catalytic activity">
    <reaction evidence="1 8 9">
        <text>Release of N-terminal amino acids, preferentially methionine, from peptides and arylamides.</text>
        <dbReference type="EC" id="3.4.11.18"/>
    </reaction>
</comment>
<dbReference type="eggNOG" id="arCOG01001">
    <property type="taxonomic scope" value="Archaea"/>
</dbReference>
<dbReference type="EMBL" id="CP002792">
    <property type="protein sequence ID" value="AEH07033.1"/>
    <property type="molecule type" value="Genomic_DNA"/>
</dbReference>
<dbReference type="InterPro" id="IPR001714">
    <property type="entry name" value="Pept_M24_MAP"/>
</dbReference>
<evidence type="ECO:0000313" key="12">
    <source>
        <dbReference type="Proteomes" id="UP000009296"/>
    </source>
</evidence>
<dbReference type="InterPro" id="IPR036005">
    <property type="entry name" value="Creatinase/aminopeptidase-like"/>
</dbReference>
<evidence type="ECO:0000313" key="11">
    <source>
        <dbReference type="EMBL" id="AEH07033.1"/>
    </source>
</evidence>
<dbReference type="HOGENOM" id="CLU_015857_7_0_2"/>
<evidence type="ECO:0000256" key="3">
    <source>
        <dbReference type="ARBA" id="ARBA00001954"/>
    </source>
</evidence>
<name>F8ANH9_METOI</name>
<evidence type="ECO:0000256" key="9">
    <source>
        <dbReference type="RuleBase" id="RU003653"/>
    </source>
</evidence>